<reference evidence="3" key="1">
    <citation type="journal article" date="2019" name="Int. J. Syst. Evol. Microbiol.">
        <title>The Global Catalogue of Microorganisms (GCM) 10K type strain sequencing project: providing services to taxonomists for standard genome sequencing and annotation.</title>
        <authorList>
            <consortium name="The Broad Institute Genomics Platform"/>
            <consortium name="The Broad Institute Genome Sequencing Center for Infectious Disease"/>
            <person name="Wu L."/>
            <person name="Ma J."/>
        </authorList>
    </citation>
    <scope>NUCLEOTIDE SEQUENCE [LARGE SCALE GENOMIC DNA]</scope>
    <source>
        <strain evidence="3">CECT 7649</strain>
    </source>
</reference>
<dbReference type="RefSeq" id="WP_379759922.1">
    <property type="nucleotide sequence ID" value="NZ_JBHSYB010000068.1"/>
</dbReference>
<organism evidence="2 3">
    <name type="scientific">Flavobacterium myungsuense</name>
    <dbReference type="NCBI Taxonomy" id="651823"/>
    <lineage>
        <taxon>Bacteria</taxon>
        <taxon>Pseudomonadati</taxon>
        <taxon>Bacteroidota</taxon>
        <taxon>Flavobacteriia</taxon>
        <taxon>Flavobacteriales</taxon>
        <taxon>Flavobacteriaceae</taxon>
        <taxon>Flavobacterium</taxon>
    </lineage>
</organism>
<dbReference type="Proteomes" id="UP001597051">
    <property type="component" value="Unassembled WGS sequence"/>
</dbReference>
<protein>
    <submittedName>
        <fullName evidence="2">DUF4139 domain-containing protein</fullName>
    </submittedName>
</protein>
<dbReference type="Pfam" id="PF13598">
    <property type="entry name" value="DUF4139"/>
    <property type="match status" value="1"/>
</dbReference>
<gene>
    <name evidence="2" type="ORF">ACFQ0S_07170</name>
</gene>
<evidence type="ECO:0000313" key="3">
    <source>
        <dbReference type="Proteomes" id="UP001597051"/>
    </source>
</evidence>
<keyword evidence="3" id="KW-1185">Reference proteome</keyword>
<comment type="caution">
    <text evidence="2">The sequence shown here is derived from an EMBL/GenBank/DDBJ whole genome shotgun (WGS) entry which is preliminary data.</text>
</comment>
<name>A0ABW3J1Q2_9FLAO</name>
<dbReference type="EMBL" id="JBHTIZ010000016">
    <property type="protein sequence ID" value="MFD0984256.1"/>
    <property type="molecule type" value="Genomic_DNA"/>
</dbReference>
<dbReference type="InterPro" id="IPR037291">
    <property type="entry name" value="DUF4139"/>
</dbReference>
<evidence type="ECO:0000259" key="1">
    <source>
        <dbReference type="Pfam" id="PF13598"/>
    </source>
</evidence>
<sequence>MTVKNNKNESFQMLLKDQCSVSPDKEIDEELLETYKTKVNTETGILTWDLDLNPNETKKIRLAYKFKYPKDKRIGNL</sequence>
<accession>A0ABW3J1Q2</accession>
<proteinExistence type="predicted"/>
<evidence type="ECO:0000313" key="2">
    <source>
        <dbReference type="EMBL" id="MFD0984256.1"/>
    </source>
</evidence>
<feature type="domain" description="DUF4139" evidence="1">
    <location>
        <begin position="1"/>
        <end position="70"/>
    </location>
</feature>